<dbReference type="eggNOG" id="COG1670">
    <property type="taxonomic scope" value="Bacteria"/>
</dbReference>
<dbReference type="InterPro" id="IPR016181">
    <property type="entry name" value="Acyl_CoA_acyltransferase"/>
</dbReference>
<dbReference type="GO" id="GO:0016740">
    <property type="term" value="F:transferase activity"/>
    <property type="evidence" value="ECO:0007669"/>
    <property type="project" value="UniProtKB-KW"/>
</dbReference>
<keyword evidence="2" id="KW-1185">Reference proteome</keyword>
<dbReference type="SUPFAM" id="SSF55729">
    <property type="entry name" value="Acyl-CoA N-acyltransferases (Nat)"/>
    <property type="match status" value="1"/>
</dbReference>
<accession>M4RNQ6</accession>
<dbReference type="EMBL" id="CP003837">
    <property type="protein sequence ID" value="AGH44248.1"/>
    <property type="molecule type" value="Genomic_DNA"/>
</dbReference>
<evidence type="ECO:0000313" key="1">
    <source>
        <dbReference type="EMBL" id="AGH44248.1"/>
    </source>
</evidence>
<sequence>MLTHAFETLVLNRVAFQTHQKNQHSRTAISAIGATFEGIHRDCRIQEDGSIRSSAVYSIIKQEWSQVNCKLLAKLTQPTIEKI</sequence>
<dbReference type="HOGENOM" id="CLU_2539525_0_0_6"/>
<dbReference type="AlphaFoldDB" id="M4RNQ6"/>
<organism evidence="1 2">
    <name type="scientific">Paraglaciecola psychrophila 170</name>
    <dbReference type="NCBI Taxonomy" id="1129794"/>
    <lineage>
        <taxon>Bacteria</taxon>
        <taxon>Pseudomonadati</taxon>
        <taxon>Pseudomonadota</taxon>
        <taxon>Gammaproteobacteria</taxon>
        <taxon>Alteromonadales</taxon>
        <taxon>Alteromonadaceae</taxon>
        <taxon>Paraglaciecola</taxon>
    </lineage>
</organism>
<protein>
    <submittedName>
        <fullName evidence="1">N-acetyltransferase GCN5</fullName>
    </submittedName>
</protein>
<reference evidence="1 2" key="1">
    <citation type="journal article" date="2013" name="Genome Announc.">
        <title>Complete Genome Sequence of Glaciecola psychrophila Strain 170T.</title>
        <authorList>
            <person name="Yin J."/>
            <person name="Chen J."/>
            <person name="Liu G."/>
            <person name="Yu Y."/>
            <person name="Song L."/>
            <person name="Wang X."/>
            <person name="Qu X."/>
        </authorList>
    </citation>
    <scope>NUCLEOTIDE SEQUENCE [LARGE SCALE GENOMIC DNA]</scope>
    <source>
        <strain evidence="1 2">170</strain>
    </source>
</reference>
<proteinExistence type="predicted"/>
<dbReference type="PANTHER" id="PTHR43610:SF1">
    <property type="entry name" value="N-ACETYLTRANSFERASE DOMAIN-CONTAINING PROTEIN"/>
    <property type="match status" value="1"/>
</dbReference>
<keyword evidence="1" id="KW-0808">Transferase</keyword>
<name>M4RNQ6_9ALTE</name>
<dbReference type="PANTHER" id="PTHR43610">
    <property type="entry name" value="BLL6696 PROTEIN"/>
    <property type="match status" value="1"/>
</dbReference>
<dbReference type="PATRIC" id="fig|1129794.4.peg.2116"/>
<dbReference type="STRING" id="1129794.C427_2139"/>
<dbReference type="KEGG" id="gps:C427_2139"/>
<gene>
    <name evidence="1" type="ORF">C427_2139</name>
</gene>
<evidence type="ECO:0000313" key="2">
    <source>
        <dbReference type="Proteomes" id="UP000011864"/>
    </source>
</evidence>
<dbReference type="Gene3D" id="3.40.630.30">
    <property type="match status" value="1"/>
</dbReference>
<dbReference type="Proteomes" id="UP000011864">
    <property type="component" value="Chromosome"/>
</dbReference>